<dbReference type="OMA" id="HEINIHR"/>
<proteinExistence type="inferred from homology"/>
<dbReference type="PANTHER" id="PTHR15830:SF10">
    <property type="entry name" value="TELOMERE LENGTH REGULATION PROTEIN TEL2 HOMOLOG"/>
    <property type="match status" value="1"/>
</dbReference>
<evidence type="ECO:0000259" key="2">
    <source>
        <dbReference type="Pfam" id="PF10193"/>
    </source>
</evidence>
<organism evidence="3 4">
    <name type="scientific">Diutina rugosa</name>
    <name type="common">Yeast</name>
    <name type="synonym">Candida rugosa</name>
    <dbReference type="NCBI Taxonomy" id="5481"/>
    <lineage>
        <taxon>Eukaryota</taxon>
        <taxon>Fungi</taxon>
        <taxon>Dikarya</taxon>
        <taxon>Ascomycota</taxon>
        <taxon>Saccharomycotina</taxon>
        <taxon>Pichiomycetes</taxon>
        <taxon>Debaryomycetaceae</taxon>
        <taxon>Diutina</taxon>
    </lineage>
</organism>
<evidence type="ECO:0000256" key="1">
    <source>
        <dbReference type="ARBA" id="ARBA00006133"/>
    </source>
</evidence>
<dbReference type="OrthoDB" id="10258062at2759"/>
<dbReference type="GO" id="GO:0042162">
    <property type="term" value="F:telomeric DNA binding"/>
    <property type="evidence" value="ECO:0007669"/>
    <property type="project" value="TreeGrafter"/>
</dbReference>
<evidence type="ECO:0000313" key="3">
    <source>
        <dbReference type="EMBL" id="KAA8897542.1"/>
    </source>
</evidence>
<dbReference type="EMBL" id="SWFT01000155">
    <property type="protein sequence ID" value="KAA8897542.1"/>
    <property type="molecule type" value="Genomic_DNA"/>
</dbReference>
<dbReference type="GO" id="GO:0051879">
    <property type="term" value="F:Hsp90 protein binding"/>
    <property type="evidence" value="ECO:0007669"/>
    <property type="project" value="TreeGrafter"/>
</dbReference>
<dbReference type="GO" id="GO:0005829">
    <property type="term" value="C:cytosol"/>
    <property type="evidence" value="ECO:0007669"/>
    <property type="project" value="TreeGrafter"/>
</dbReference>
<gene>
    <name evidence="3" type="ORF">DIURU_005141</name>
</gene>
<dbReference type="InterPro" id="IPR038528">
    <property type="entry name" value="TEL2_C_sf"/>
</dbReference>
<dbReference type="AlphaFoldDB" id="A0A642UEE3"/>
<feature type="domain" description="Telomere length regulation protein conserved" evidence="2">
    <location>
        <begin position="388"/>
        <end position="499"/>
    </location>
</feature>
<dbReference type="PANTHER" id="PTHR15830">
    <property type="entry name" value="TELOMERE LENGTH REGULATION PROTEIN TEL2 FAMILY MEMBER"/>
    <property type="match status" value="1"/>
</dbReference>
<name>A0A642UEE3_DIURU</name>
<dbReference type="RefSeq" id="XP_034010017.1">
    <property type="nucleotide sequence ID" value="XM_034158091.1"/>
</dbReference>
<dbReference type="Pfam" id="PF10193">
    <property type="entry name" value="Telomere_reg-2"/>
    <property type="match status" value="1"/>
</dbReference>
<dbReference type="InterPro" id="IPR051970">
    <property type="entry name" value="TEL2_Regulation"/>
</dbReference>
<comment type="similarity">
    <text evidence="1">Belongs to the TEL2 family.</text>
</comment>
<dbReference type="GO" id="GO:0051083">
    <property type="term" value="P:'de novo' cotranslational protein folding"/>
    <property type="evidence" value="ECO:0007669"/>
    <property type="project" value="TreeGrafter"/>
</dbReference>
<comment type="caution">
    <text evidence="3">The sequence shown here is derived from an EMBL/GenBank/DDBJ whole genome shotgun (WGS) entry which is preliminary data.</text>
</comment>
<accession>A0A642UEE3</accession>
<sequence length="743" mass="81053">MSGDVSQIIHGQATVPQVIELIPTVWPSADEPTQLAIVKSLQSVSGLGTATTTLGLQTDPTAAYSFLSVVERLVDNLAAIPITTAAERREFDKLVWRGKVVSVVNEVCVKYSLTTSVSFANLISQLGQLQSGEDYVASVLSSDSSSLFKWGLTTTKNWQVLVSAYGRLNNVTKTRFTQSIIRYMSGSINEATASAWASILASFSPTVDVATTKLIVDVGATLPWSSARYLCAITTPFINSGLLGNLMALWSPHEFVASQRVHTCLLVYLAYNTSKEEVVQLMHSPEFVEGVSSHLSSLTPSVKQLAISLANKLSDITGVNRIFEVEGDPDIDALEPLTIDKLTIDEALVAINTTDNKVVKTSTGQTVATTTPVSGLTLSHKATTTARPRFIKDLVDYLTVDSQKKDAYEMVRTALEIGPTLIRQKPKTEVAFYAHTLFKDVVGLGNQFNDDDVVQWRLQMLIAILVKCPETVPLVVKLLAQGDYSLSQRMQMLTACSMACRELRGLDDPATTKAFTPKEFPSERLPAHIDALYQQKALADVQQQVMGHRSQQARDDVTDSALSGAGKVVRVSKRLEHQRQLQNQPKNSFSQVSNRQFFFPLSALWHAVDGRVDLGDYSAIFIGHYVTTLALVLACGFPSNDYTEATKEWFGVANDLAAQKVTDAPVVEAVATGVMVVVDSQDAEILVSLIGPELASVSQWLMSVFEGIIDERVRSVVAGALMALNEINTQFERSLANQLNGFY</sequence>
<evidence type="ECO:0000313" key="4">
    <source>
        <dbReference type="Proteomes" id="UP000449547"/>
    </source>
</evidence>
<protein>
    <recommendedName>
        <fullName evidence="2">Telomere length regulation protein conserved domain-containing protein</fullName>
    </recommendedName>
</protein>
<dbReference type="VEuPathDB" id="FungiDB:DIURU_005141"/>
<dbReference type="Gene3D" id="1.25.40.720">
    <property type="entry name" value="Telomere length regulation protein 2, C-terminal domain"/>
    <property type="match status" value="2"/>
</dbReference>
<dbReference type="SUPFAM" id="SSF48371">
    <property type="entry name" value="ARM repeat"/>
    <property type="match status" value="1"/>
</dbReference>
<dbReference type="GeneID" id="54783792"/>
<reference evidence="3 4" key="1">
    <citation type="submission" date="2019-07" db="EMBL/GenBank/DDBJ databases">
        <title>Genome assembly of two rare yeast pathogens: Diutina rugosa and Trichomonascus ciferrii.</title>
        <authorList>
            <person name="Mixao V."/>
            <person name="Saus E."/>
            <person name="Hansen A."/>
            <person name="Lass-Flor C."/>
            <person name="Gabaldon T."/>
        </authorList>
    </citation>
    <scope>NUCLEOTIDE SEQUENCE [LARGE SCALE GENOMIC DNA]</scope>
    <source>
        <strain evidence="3 4">CBS 613</strain>
    </source>
</reference>
<dbReference type="Proteomes" id="UP000449547">
    <property type="component" value="Unassembled WGS sequence"/>
</dbReference>
<keyword evidence="4" id="KW-1185">Reference proteome</keyword>
<dbReference type="InterPro" id="IPR016024">
    <property type="entry name" value="ARM-type_fold"/>
</dbReference>
<dbReference type="InterPro" id="IPR019337">
    <property type="entry name" value="Telomere_length_regulation_dom"/>
</dbReference>